<dbReference type="AlphaFoldDB" id="A0A0S4J9B7"/>
<reference evidence="2" key="1">
    <citation type="submission" date="2015-09" db="EMBL/GenBank/DDBJ databases">
        <authorList>
            <consortium name="Pathogen Informatics"/>
        </authorList>
    </citation>
    <scope>NUCLEOTIDE SEQUENCE [LARGE SCALE GENOMIC DNA]</scope>
    <source>
        <strain evidence="2">Lake Konstanz</strain>
    </source>
</reference>
<dbReference type="VEuPathDB" id="TriTrypDB:BSAL_13155"/>
<dbReference type="EMBL" id="CYKH01001607">
    <property type="protein sequence ID" value="CUG88014.1"/>
    <property type="molecule type" value="Genomic_DNA"/>
</dbReference>
<sequence>MRRWVNKLWLPNTVASNTNPMLDQLKTQHAPVSKPVSRCVCAWVGRLVEL</sequence>
<name>A0A0S4J9B7_BODSA</name>
<dbReference type="Proteomes" id="UP000051952">
    <property type="component" value="Unassembled WGS sequence"/>
</dbReference>
<accession>A0A0S4J9B7</accession>
<gene>
    <name evidence="1" type="ORF">BSAL_13155</name>
</gene>
<protein>
    <submittedName>
        <fullName evidence="1">Uncharacterized protein</fullName>
    </submittedName>
</protein>
<evidence type="ECO:0000313" key="1">
    <source>
        <dbReference type="EMBL" id="CUG88014.1"/>
    </source>
</evidence>
<organism evidence="1 2">
    <name type="scientific">Bodo saltans</name>
    <name type="common">Flagellated protozoan</name>
    <dbReference type="NCBI Taxonomy" id="75058"/>
    <lineage>
        <taxon>Eukaryota</taxon>
        <taxon>Discoba</taxon>
        <taxon>Euglenozoa</taxon>
        <taxon>Kinetoplastea</taxon>
        <taxon>Metakinetoplastina</taxon>
        <taxon>Eubodonida</taxon>
        <taxon>Bodonidae</taxon>
        <taxon>Bodo</taxon>
    </lineage>
</organism>
<proteinExistence type="predicted"/>
<evidence type="ECO:0000313" key="2">
    <source>
        <dbReference type="Proteomes" id="UP000051952"/>
    </source>
</evidence>
<keyword evidence="2" id="KW-1185">Reference proteome</keyword>